<dbReference type="Proteomes" id="UP000325606">
    <property type="component" value="Chromosome"/>
</dbReference>
<dbReference type="Pfam" id="PF01420">
    <property type="entry name" value="Methylase_S"/>
    <property type="match status" value="2"/>
</dbReference>
<evidence type="ECO:0000256" key="2">
    <source>
        <dbReference type="ARBA" id="ARBA00022747"/>
    </source>
</evidence>
<evidence type="ECO:0000256" key="3">
    <source>
        <dbReference type="ARBA" id="ARBA00023125"/>
    </source>
</evidence>
<keyword evidence="3" id="KW-0238">DNA-binding</keyword>
<dbReference type="PANTHER" id="PTHR43140">
    <property type="entry name" value="TYPE-1 RESTRICTION ENZYME ECOKI SPECIFICITY PROTEIN"/>
    <property type="match status" value="1"/>
</dbReference>
<dbReference type="PANTHER" id="PTHR43140:SF1">
    <property type="entry name" value="TYPE I RESTRICTION ENZYME ECOKI SPECIFICITY SUBUNIT"/>
    <property type="match status" value="1"/>
</dbReference>
<dbReference type="InterPro" id="IPR044946">
    <property type="entry name" value="Restrct_endonuc_typeI_TRD_sf"/>
</dbReference>
<dbReference type="REBASE" id="370284">
    <property type="entry name" value="S.Nsp1103ORF10360P"/>
</dbReference>
<dbReference type="Gene3D" id="1.10.287.1120">
    <property type="entry name" value="Bipartite methylase S protein"/>
    <property type="match status" value="1"/>
</dbReference>
<accession>A0A5J6LED6</accession>
<dbReference type="SUPFAM" id="SSF116734">
    <property type="entry name" value="DNA methylase specificity domain"/>
    <property type="match status" value="2"/>
</dbReference>
<protein>
    <submittedName>
        <fullName evidence="5">Restriction endonuclease subunit S</fullName>
    </submittedName>
</protein>
<dbReference type="InterPro" id="IPR000055">
    <property type="entry name" value="Restrct_endonuc_typeI_TRD"/>
</dbReference>
<name>A0A5J6LED6_9GAMM</name>
<evidence type="ECO:0000313" key="5">
    <source>
        <dbReference type="EMBL" id="QEW06877.1"/>
    </source>
</evidence>
<dbReference type="RefSeq" id="WP_151055746.1">
    <property type="nucleotide sequence ID" value="NZ_CP044222.1"/>
</dbReference>
<gene>
    <name evidence="5" type="ORF">F5I99_10365</name>
</gene>
<dbReference type="GO" id="GO:0009307">
    <property type="term" value="P:DNA restriction-modification system"/>
    <property type="evidence" value="ECO:0007669"/>
    <property type="project" value="UniProtKB-KW"/>
</dbReference>
<dbReference type="CDD" id="cd17294">
    <property type="entry name" value="RMtype1_S_MmaC7ORF19P_TRD1-CR1_like"/>
    <property type="match status" value="1"/>
</dbReference>
<keyword evidence="5" id="KW-0378">Hydrolase</keyword>
<dbReference type="AlphaFoldDB" id="A0A5J6LED6"/>
<evidence type="ECO:0000313" key="6">
    <source>
        <dbReference type="Proteomes" id="UP000325606"/>
    </source>
</evidence>
<sequence length="417" mass="46898">MSELSFMEKLLDGVEVEWKALSEVAEYSPTRVNAAELDASSFVGVDNLVAEKGGRVDASYLPNTARLTAYEPGDILLGNIRPYLKKVWKATNSGGCSGDVLVIRILGMFKQVVDSDFLYYLLSSDEFFSYSMQHAKGAKMPRGNKTAILNYQIPIPCPQNPKKSLAIQTEIVRILDAFTSLTAELTAELTARKKQYNYYRDQLLSFKEGEVEWKTLGDVTKKWYSGGTPTAGRPEYYNYGEIPWLRTQEVKFSDIDNTEIKITEAALKNSAAKWIPENCVIIAISGATAGRSAINKIPLATNQHCGCLEIDSDKALYRYVFHWVSLNYENIKSLGQGARGDLNSSIIKSFKLPIPYPNDPEKSLAEQSRIVTILDKFDALTYSITEGLPREIELRQKQYEYYRDLLLSFPKFEEATA</sequence>
<dbReference type="Gene3D" id="3.90.220.20">
    <property type="entry name" value="DNA methylase specificity domains"/>
    <property type="match status" value="2"/>
</dbReference>
<dbReference type="EMBL" id="CP044222">
    <property type="protein sequence ID" value="QEW06877.1"/>
    <property type="molecule type" value="Genomic_DNA"/>
</dbReference>
<dbReference type="InterPro" id="IPR051212">
    <property type="entry name" value="Type-I_RE_S_subunit"/>
</dbReference>
<keyword evidence="6" id="KW-1185">Reference proteome</keyword>
<comment type="similarity">
    <text evidence="1">Belongs to the type-I restriction system S methylase family.</text>
</comment>
<evidence type="ECO:0000259" key="4">
    <source>
        <dbReference type="Pfam" id="PF01420"/>
    </source>
</evidence>
<dbReference type="KEGG" id="nik:F5I99_10365"/>
<feature type="domain" description="Type I restriction modification DNA specificity" evidence="4">
    <location>
        <begin position="210"/>
        <end position="393"/>
    </location>
</feature>
<keyword evidence="5" id="KW-0540">Nuclease</keyword>
<keyword evidence="2" id="KW-0680">Restriction system</keyword>
<keyword evidence="5" id="KW-0255">Endonuclease</keyword>
<reference evidence="5 6" key="1">
    <citation type="submission" date="2019-09" db="EMBL/GenBank/DDBJ databases">
        <title>Nitrincola iocasae sp. nov., a bacterium isolated from the sediment collected at a cold seep field in South China Sea.</title>
        <authorList>
            <person name="Zhang H."/>
            <person name="Wang H."/>
            <person name="Li C."/>
        </authorList>
    </citation>
    <scope>NUCLEOTIDE SEQUENCE [LARGE SCALE GENOMIC DNA]</scope>
    <source>
        <strain evidence="5 6">KXZD1103</strain>
    </source>
</reference>
<organism evidence="5 6">
    <name type="scientific">Nitrincola iocasae</name>
    <dbReference type="NCBI Taxonomy" id="2614693"/>
    <lineage>
        <taxon>Bacteria</taxon>
        <taxon>Pseudomonadati</taxon>
        <taxon>Pseudomonadota</taxon>
        <taxon>Gammaproteobacteria</taxon>
        <taxon>Oceanospirillales</taxon>
        <taxon>Oceanospirillaceae</taxon>
        <taxon>Nitrincola</taxon>
    </lineage>
</organism>
<proteinExistence type="inferred from homology"/>
<dbReference type="GO" id="GO:0003677">
    <property type="term" value="F:DNA binding"/>
    <property type="evidence" value="ECO:0007669"/>
    <property type="project" value="UniProtKB-KW"/>
</dbReference>
<feature type="domain" description="Type I restriction modification DNA specificity" evidence="4">
    <location>
        <begin position="115"/>
        <end position="189"/>
    </location>
</feature>
<evidence type="ECO:0000256" key="1">
    <source>
        <dbReference type="ARBA" id="ARBA00010923"/>
    </source>
</evidence>
<dbReference type="GO" id="GO:0004519">
    <property type="term" value="F:endonuclease activity"/>
    <property type="evidence" value="ECO:0007669"/>
    <property type="project" value="UniProtKB-KW"/>
</dbReference>